<feature type="transmembrane region" description="Helical" evidence="1">
    <location>
        <begin position="47"/>
        <end position="72"/>
    </location>
</feature>
<evidence type="ECO:0000256" key="1">
    <source>
        <dbReference type="SAM" id="Phobius"/>
    </source>
</evidence>
<reference evidence="2 3" key="1">
    <citation type="journal article" date="2014" name="Am. J. Bot.">
        <title>Genome assembly and annotation for red clover (Trifolium pratense; Fabaceae).</title>
        <authorList>
            <person name="Istvanek J."/>
            <person name="Jaros M."/>
            <person name="Krenek A."/>
            <person name="Repkova J."/>
        </authorList>
    </citation>
    <scope>NUCLEOTIDE SEQUENCE [LARGE SCALE GENOMIC DNA]</scope>
    <source>
        <strain evidence="3">cv. Tatra</strain>
        <tissue evidence="2">Young leaves</tissue>
    </source>
</reference>
<keyword evidence="1" id="KW-0472">Membrane</keyword>
<keyword evidence="1" id="KW-1133">Transmembrane helix</keyword>
<sequence length="270" mass="29860">VVVMIIKGLFRRYQKWNPVHPTYGAFYGMGFGVGCGVGWGPGFGPEVVGYVGAGCGIGFNVGITLVGFGIGLPANVIFAAPYNALLATKSTALKLARSGGHHSGAQTEGDVWIRNVPSVSDFQREAGEKFSCFRQKYLSINGTDFFDMKNSLPLITTSACKSIQAFQDQLFFPRKDLDNFTLTVANSYRKRLTLSTHNCWLCGYFFMDLIVSHFVSLEQEVLFLQLMRNRIALFSLFLCIDVALISNTEKNFPAVVTGIRYHDPENTTMT</sequence>
<dbReference type="PANTHER" id="PTHR36778:SF1">
    <property type="entry name" value="CADMIUM-INDUCED PROTEIN AS8"/>
    <property type="match status" value="1"/>
</dbReference>
<feature type="non-terminal residue" evidence="2">
    <location>
        <position position="1"/>
    </location>
</feature>
<dbReference type="InterPro" id="IPR037735">
    <property type="entry name" value="AS8-like"/>
</dbReference>
<dbReference type="EMBL" id="ASHM01007225">
    <property type="protein sequence ID" value="PNY14902.1"/>
    <property type="molecule type" value="Genomic_DNA"/>
</dbReference>
<comment type="caution">
    <text evidence="2">The sequence shown here is derived from an EMBL/GenBank/DDBJ whole genome shotgun (WGS) entry which is preliminary data.</text>
</comment>
<accession>A0A2K3PHX9</accession>
<dbReference type="AlphaFoldDB" id="A0A2K3PHX9"/>
<dbReference type="STRING" id="57577.A0A2K3PHX9"/>
<gene>
    <name evidence="2" type="ORF">L195_g011591</name>
</gene>
<organism evidence="2 3">
    <name type="scientific">Trifolium pratense</name>
    <name type="common">Red clover</name>
    <dbReference type="NCBI Taxonomy" id="57577"/>
    <lineage>
        <taxon>Eukaryota</taxon>
        <taxon>Viridiplantae</taxon>
        <taxon>Streptophyta</taxon>
        <taxon>Embryophyta</taxon>
        <taxon>Tracheophyta</taxon>
        <taxon>Spermatophyta</taxon>
        <taxon>Magnoliopsida</taxon>
        <taxon>eudicotyledons</taxon>
        <taxon>Gunneridae</taxon>
        <taxon>Pentapetalae</taxon>
        <taxon>rosids</taxon>
        <taxon>fabids</taxon>
        <taxon>Fabales</taxon>
        <taxon>Fabaceae</taxon>
        <taxon>Papilionoideae</taxon>
        <taxon>50 kb inversion clade</taxon>
        <taxon>NPAAA clade</taxon>
        <taxon>Hologalegina</taxon>
        <taxon>IRL clade</taxon>
        <taxon>Trifolieae</taxon>
        <taxon>Trifolium</taxon>
    </lineage>
</organism>
<protein>
    <submittedName>
        <fullName evidence="2">Cadmium-induced protein as8-like</fullName>
    </submittedName>
</protein>
<name>A0A2K3PHX9_TRIPR</name>
<feature type="transmembrane region" description="Helical" evidence="1">
    <location>
        <begin position="21"/>
        <end position="41"/>
    </location>
</feature>
<proteinExistence type="predicted"/>
<keyword evidence="1" id="KW-0812">Transmembrane</keyword>
<reference evidence="2 3" key="2">
    <citation type="journal article" date="2017" name="Front. Plant Sci.">
        <title>Gene Classification and Mining of Molecular Markers Useful in Red Clover (Trifolium pratense) Breeding.</title>
        <authorList>
            <person name="Istvanek J."/>
            <person name="Dluhosova J."/>
            <person name="Dluhos P."/>
            <person name="Patkova L."/>
            <person name="Nedelnik J."/>
            <person name="Repkova J."/>
        </authorList>
    </citation>
    <scope>NUCLEOTIDE SEQUENCE [LARGE SCALE GENOMIC DNA]</scope>
    <source>
        <strain evidence="3">cv. Tatra</strain>
        <tissue evidence="2">Young leaves</tissue>
    </source>
</reference>
<evidence type="ECO:0000313" key="3">
    <source>
        <dbReference type="Proteomes" id="UP000236291"/>
    </source>
</evidence>
<dbReference type="Proteomes" id="UP000236291">
    <property type="component" value="Unassembled WGS sequence"/>
</dbReference>
<dbReference type="PANTHER" id="PTHR36778">
    <property type="entry name" value="CADMIUM-INDUCED PROTEIN AS8"/>
    <property type="match status" value="1"/>
</dbReference>
<evidence type="ECO:0000313" key="2">
    <source>
        <dbReference type="EMBL" id="PNY14902.1"/>
    </source>
</evidence>